<organism evidence="3 4">
    <name type="scientific">Actinoallomurus oryzae</name>
    <dbReference type="NCBI Taxonomy" id="502180"/>
    <lineage>
        <taxon>Bacteria</taxon>
        <taxon>Bacillati</taxon>
        <taxon>Actinomycetota</taxon>
        <taxon>Actinomycetes</taxon>
        <taxon>Streptosporangiales</taxon>
        <taxon>Thermomonosporaceae</taxon>
        <taxon>Actinoallomurus</taxon>
    </lineage>
</organism>
<comment type="caution">
    <text evidence="3">The sequence shown here is derived from an EMBL/GenBank/DDBJ whole genome shotgun (WGS) entry which is preliminary data.</text>
</comment>
<dbReference type="SUPFAM" id="SSF103473">
    <property type="entry name" value="MFS general substrate transporter"/>
    <property type="match status" value="1"/>
</dbReference>
<keyword evidence="2" id="KW-0472">Membrane</keyword>
<feature type="transmembrane region" description="Helical" evidence="2">
    <location>
        <begin position="12"/>
        <end position="40"/>
    </location>
</feature>
<feature type="region of interest" description="Disordered" evidence="1">
    <location>
        <begin position="140"/>
        <end position="166"/>
    </location>
</feature>
<feature type="transmembrane region" description="Helical" evidence="2">
    <location>
        <begin position="46"/>
        <end position="70"/>
    </location>
</feature>
<proteinExistence type="predicted"/>
<keyword evidence="2" id="KW-1133">Transmembrane helix</keyword>
<protein>
    <submittedName>
        <fullName evidence="3">Uncharacterized protein</fullName>
    </submittedName>
</protein>
<dbReference type="PROSITE" id="PS51257">
    <property type="entry name" value="PROKAR_LIPOPROTEIN"/>
    <property type="match status" value="1"/>
</dbReference>
<sequence length="166" mass="17676">MTRQPSGRPAPWVVTIAWAGCLLLGLVLAGLGIAALVAALRPHHDLPGVVIGVVALLGLPLGAVTITGALQVRGRDPGGFGPANMGLKIAGIFAFGTMAYGMKNDDWAHFWWSLAVAAVIGLLLFTLFYVRETLAQNTRAPTTGRSRNEITRLEREHVSQGHERCS</sequence>
<name>A0ABP8PZV0_9ACTN</name>
<evidence type="ECO:0000256" key="1">
    <source>
        <dbReference type="SAM" id="MobiDB-lite"/>
    </source>
</evidence>
<gene>
    <name evidence="3" type="ORF">GCM10023191_032220</name>
</gene>
<evidence type="ECO:0000313" key="3">
    <source>
        <dbReference type="EMBL" id="GAA4493923.1"/>
    </source>
</evidence>
<evidence type="ECO:0000313" key="4">
    <source>
        <dbReference type="Proteomes" id="UP001500503"/>
    </source>
</evidence>
<dbReference type="EMBL" id="BAABHF010000019">
    <property type="protein sequence ID" value="GAA4493923.1"/>
    <property type="molecule type" value="Genomic_DNA"/>
</dbReference>
<accession>A0ABP8PZV0</accession>
<keyword evidence="4" id="KW-1185">Reference proteome</keyword>
<feature type="transmembrane region" description="Helical" evidence="2">
    <location>
        <begin position="82"/>
        <end position="102"/>
    </location>
</feature>
<dbReference type="InterPro" id="IPR036259">
    <property type="entry name" value="MFS_trans_sf"/>
</dbReference>
<feature type="compositionally biased region" description="Basic and acidic residues" evidence="1">
    <location>
        <begin position="146"/>
        <end position="166"/>
    </location>
</feature>
<feature type="transmembrane region" description="Helical" evidence="2">
    <location>
        <begin position="108"/>
        <end position="130"/>
    </location>
</feature>
<keyword evidence="2" id="KW-0812">Transmembrane</keyword>
<evidence type="ECO:0000256" key="2">
    <source>
        <dbReference type="SAM" id="Phobius"/>
    </source>
</evidence>
<dbReference type="RefSeq" id="WP_345464038.1">
    <property type="nucleotide sequence ID" value="NZ_BAABHF010000019.1"/>
</dbReference>
<reference evidence="4" key="1">
    <citation type="journal article" date="2019" name="Int. J. Syst. Evol. Microbiol.">
        <title>The Global Catalogue of Microorganisms (GCM) 10K type strain sequencing project: providing services to taxonomists for standard genome sequencing and annotation.</title>
        <authorList>
            <consortium name="The Broad Institute Genomics Platform"/>
            <consortium name="The Broad Institute Genome Sequencing Center for Infectious Disease"/>
            <person name="Wu L."/>
            <person name="Ma J."/>
        </authorList>
    </citation>
    <scope>NUCLEOTIDE SEQUENCE [LARGE SCALE GENOMIC DNA]</scope>
    <source>
        <strain evidence="4">JCM 17933</strain>
    </source>
</reference>
<dbReference type="Proteomes" id="UP001500503">
    <property type="component" value="Unassembled WGS sequence"/>
</dbReference>